<dbReference type="PROSITE" id="PS51257">
    <property type="entry name" value="PROKAR_LIPOPROTEIN"/>
    <property type="match status" value="1"/>
</dbReference>
<dbReference type="OrthoDB" id="7861420at2"/>
<dbReference type="Pfam" id="PF01471">
    <property type="entry name" value="PG_binding_1"/>
    <property type="match status" value="1"/>
</dbReference>
<protein>
    <recommendedName>
        <fullName evidence="1">Peptidoglycan binding-like domain-containing protein</fullName>
    </recommendedName>
</protein>
<dbReference type="AlphaFoldDB" id="A0A1Y5S300"/>
<sequence length="177" mass="18992">MFHTRALFAPLLSLGLAGCAPSGGIIEPEVTVYRASDLRGQVPADADPDACFGKNETPAVIETVTVHVLDSPEQRDASGALTSGASYRTETRQEIVRERTVQWFETPCAEVFTPEFTATLQRALSVRGIYGGPISGEMDASTRRAVRVFQKGQGLDSAVLSLAVARKLGLLAVERDL</sequence>
<dbReference type="SUPFAM" id="SSF47090">
    <property type="entry name" value="PGBD-like"/>
    <property type="match status" value="1"/>
</dbReference>
<evidence type="ECO:0000259" key="1">
    <source>
        <dbReference type="Pfam" id="PF01471"/>
    </source>
</evidence>
<organism evidence="2 3">
    <name type="scientific">Aquimixticola soesokkakensis</name>
    <dbReference type="NCBI Taxonomy" id="1519096"/>
    <lineage>
        <taxon>Bacteria</taxon>
        <taxon>Pseudomonadati</taxon>
        <taxon>Pseudomonadota</taxon>
        <taxon>Alphaproteobacteria</taxon>
        <taxon>Rhodobacterales</taxon>
        <taxon>Paracoccaceae</taxon>
        <taxon>Aquimixticola</taxon>
    </lineage>
</organism>
<keyword evidence="3" id="KW-1185">Reference proteome</keyword>
<dbReference type="RefSeq" id="WP_143267423.1">
    <property type="nucleotide sequence ID" value="NZ_FWFS01000003.1"/>
</dbReference>
<feature type="domain" description="Peptidoglycan binding-like" evidence="1">
    <location>
        <begin position="118"/>
        <end position="155"/>
    </location>
</feature>
<accession>A0A1Y5S300</accession>
<reference evidence="2 3" key="1">
    <citation type="submission" date="2017-03" db="EMBL/GenBank/DDBJ databases">
        <authorList>
            <person name="Afonso C.L."/>
            <person name="Miller P.J."/>
            <person name="Scott M.A."/>
            <person name="Spackman E."/>
            <person name="Goraichik I."/>
            <person name="Dimitrov K.M."/>
            <person name="Suarez D.L."/>
            <person name="Swayne D.E."/>
        </authorList>
    </citation>
    <scope>NUCLEOTIDE SEQUENCE [LARGE SCALE GENOMIC DNA]</scope>
    <source>
        <strain evidence="2 3">CECT 8620</strain>
    </source>
</reference>
<evidence type="ECO:0000313" key="3">
    <source>
        <dbReference type="Proteomes" id="UP000193862"/>
    </source>
</evidence>
<proteinExistence type="predicted"/>
<evidence type="ECO:0000313" key="2">
    <source>
        <dbReference type="EMBL" id="SLN31455.1"/>
    </source>
</evidence>
<gene>
    <name evidence="2" type="ORF">AQS8620_01021</name>
</gene>
<dbReference type="Gene3D" id="1.10.101.10">
    <property type="entry name" value="PGBD-like superfamily/PGBD"/>
    <property type="match status" value="1"/>
</dbReference>
<name>A0A1Y5S300_9RHOB</name>
<dbReference type="InterPro" id="IPR036366">
    <property type="entry name" value="PGBDSf"/>
</dbReference>
<dbReference type="EMBL" id="FWFS01000003">
    <property type="protein sequence ID" value="SLN31455.1"/>
    <property type="molecule type" value="Genomic_DNA"/>
</dbReference>
<dbReference type="InterPro" id="IPR036365">
    <property type="entry name" value="PGBD-like_sf"/>
</dbReference>
<dbReference type="Proteomes" id="UP000193862">
    <property type="component" value="Unassembled WGS sequence"/>
</dbReference>
<dbReference type="InterPro" id="IPR002477">
    <property type="entry name" value="Peptidoglycan-bd-like"/>
</dbReference>